<feature type="domain" description="3-dehydroquinate synthase N-terminal" evidence="19">
    <location>
        <begin position="75"/>
        <end position="186"/>
    </location>
</feature>
<dbReference type="PANTHER" id="PTHR43622:SF7">
    <property type="entry name" value="3-DEHYDROQUINATE SYNTHASE, CHLOROPLASTIC"/>
    <property type="match status" value="1"/>
</dbReference>
<evidence type="ECO:0000256" key="15">
    <source>
        <dbReference type="ARBA" id="ARBA00023027"/>
    </source>
</evidence>
<keyword evidence="17" id="KW-0456">Lyase</keyword>
<keyword evidence="10" id="KW-0963">Cytoplasm</keyword>
<dbReference type="FunFam" id="3.40.50.1970:FF:000007">
    <property type="entry name" value="Pentafunctional AROM polypeptide"/>
    <property type="match status" value="1"/>
</dbReference>
<dbReference type="InterPro" id="IPR030963">
    <property type="entry name" value="DHQ_synth_fam"/>
</dbReference>
<dbReference type="EC" id="4.2.3.4" evidence="8"/>
<dbReference type="GO" id="GO:0008652">
    <property type="term" value="P:amino acid biosynthetic process"/>
    <property type="evidence" value="ECO:0007669"/>
    <property type="project" value="UniProtKB-KW"/>
</dbReference>
<evidence type="ECO:0000259" key="20">
    <source>
        <dbReference type="Pfam" id="PF24621"/>
    </source>
</evidence>
<evidence type="ECO:0000259" key="19">
    <source>
        <dbReference type="Pfam" id="PF01761"/>
    </source>
</evidence>
<evidence type="ECO:0000313" key="21">
    <source>
        <dbReference type="EMBL" id="SVA73880.1"/>
    </source>
</evidence>
<dbReference type="GO" id="GO:0009073">
    <property type="term" value="P:aromatic amino acid family biosynthetic process"/>
    <property type="evidence" value="ECO:0007669"/>
    <property type="project" value="UniProtKB-KW"/>
</dbReference>
<dbReference type="InterPro" id="IPR056179">
    <property type="entry name" value="DHQS_C"/>
</dbReference>
<evidence type="ECO:0000256" key="9">
    <source>
        <dbReference type="ARBA" id="ARBA00017684"/>
    </source>
</evidence>
<comment type="cofactor">
    <cofactor evidence="2">
        <name>NAD(+)</name>
        <dbReference type="ChEBI" id="CHEBI:57540"/>
    </cofactor>
</comment>
<comment type="pathway">
    <text evidence="6">Metabolic intermediate biosynthesis; chorismate biosynthesis; chorismate from D-erythrose 4-phosphate and phosphoenolpyruvate: step 2/7.</text>
</comment>
<dbReference type="EMBL" id="UINC01017737">
    <property type="protein sequence ID" value="SVA73880.1"/>
    <property type="molecule type" value="Genomic_DNA"/>
</dbReference>
<evidence type="ECO:0000256" key="1">
    <source>
        <dbReference type="ARBA" id="ARBA00001393"/>
    </source>
</evidence>
<dbReference type="GO" id="GO:0046872">
    <property type="term" value="F:metal ion binding"/>
    <property type="evidence" value="ECO:0007669"/>
    <property type="project" value="UniProtKB-KW"/>
</dbReference>
<keyword evidence="16" id="KW-0057">Aromatic amino acid biosynthesis</keyword>
<proteinExistence type="inferred from homology"/>
<sequence>MGKVNYDDLASEVITSSATYPVWVGWSIIDKIGERVKTVYDAKVAYVVADEGVNSHARRVQVSMESAGIPTYLFFVPSGENHKNLDTVKHIYSWLANHKAERGHMIVAVGGGVIGDLAGFVAATYLRGMPFSQVPTTLLSMMDASIGGKVAVDMEQGKNLVGSFYQPKFVLSDVETLNTLPARELTSGWAEAIKHGLILDESLLNLFEEKHSEIAALDPEISTEIIRKSVAIKARVVSEDEKETLGIRILLNYGHTVGHAIESTTGYSKYLHGEAVSIGMMAAALLSNAMGMMSDEEVRRQEIVLNQYDLPTTSDAIESEKIIEAIKSDKKTVGGSVNWVLLSKIGKAVTNNEVPETFLLEALSQLSK</sequence>
<keyword evidence="13" id="KW-0547">Nucleotide-binding</keyword>
<dbReference type="SUPFAM" id="SSF56796">
    <property type="entry name" value="Dehydroquinate synthase-like"/>
    <property type="match status" value="1"/>
</dbReference>
<dbReference type="GO" id="GO:0005737">
    <property type="term" value="C:cytoplasm"/>
    <property type="evidence" value="ECO:0007669"/>
    <property type="project" value="UniProtKB-SubCell"/>
</dbReference>
<dbReference type="AlphaFoldDB" id="A0A381YAG4"/>
<name>A0A381YAG4_9ZZZZ</name>
<evidence type="ECO:0000256" key="12">
    <source>
        <dbReference type="ARBA" id="ARBA00022723"/>
    </source>
</evidence>
<comment type="cofactor">
    <cofactor evidence="4">
        <name>Zn(2+)</name>
        <dbReference type="ChEBI" id="CHEBI:29105"/>
    </cofactor>
</comment>
<evidence type="ECO:0000256" key="6">
    <source>
        <dbReference type="ARBA" id="ARBA00004661"/>
    </source>
</evidence>
<evidence type="ECO:0000256" key="11">
    <source>
        <dbReference type="ARBA" id="ARBA00022605"/>
    </source>
</evidence>
<comment type="catalytic activity">
    <reaction evidence="1">
        <text>7-phospho-2-dehydro-3-deoxy-D-arabino-heptonate = 3-dehydroquinate + phosphate</text>
        <dbReference type="Rhea" id="RHEA:21968"/>
        <dbReference type="ChEBI" id="CHEBI:32364"/>
        <dbReference type="ChEBI" id="CHEBI:43474"/>
        <dbReference type="ChEBI" id="CHEBI:58394"/>
        <dbReference type="EC" id="4.2.3.4"/>
    </reaction>
</comment>
<comment type="cofactor">
    <cofactor evidence="3">
        <name>Co(2+)</name>
        <dbReference type="ChEBI" id="CHEBI:48828"/>
    </cofactor>
</comment>
<feature type="domain" description="3-dehydroquinate synthase C-terminal" evidence="20">
    <location>
        <begin position="188"/>
        <end position="332"/>
    </location>
</feature>
<evidence type="ECO:0000256" key="13">
    <source>
        <dbReference type="ARBA" id="ARBA00022741"/>
    </source>
</evidence>
<evidence type="ECO:0000256" key="14">
    <source>
        <dbReference type="ARBA" id="ARBA00022833"/>
    </source>
</evidence>
<organism evidence="21">
    <name type="scientific">marine metagenome</name>
    <dbReference type="NCBI Taxonomy" id="408172"/>
    <lineage>
        <taxon>unclassified sequences</taxon>
        <taxon>metagenomes</taxon>
        <taxon>ecological metagenomes</taxon>
    </lineage>
</organism>
<keyword evidence="11" id="KW-0028">Amino-acid biosynthesis</keyword>
<dbReference type="Pfam" id="PF24621">
    <property type="entry name" value="DHQS_C"/>
    <property type="match status" value="1"/>
</dbReference>
<reference evidence="21" key="1">
    <citation type="submission" date="2018-05" db="EMBL/GenBank/DDBJ databases">
        <authorList>
            <person name="Lanie J.A."/>
            <person name="Ng W.-L."/>
            <person name="Kazmierczak K.M."/>
            <person name="Andrzejewski T.M."/>
            <person name="Davidsen T.M."/>
            <person name="Wayne K.J."/>
            <person name="Tettelin H."/>
            <person name="Glass J.I."/>
            <person name="Rusch D."/>
            <person name="Podicherti R."/>
            <person name="Tsui H.-C.T."/>
            <person name="Winkler M.E."/>
        </authorList>
    </citation>
    <scope>NUCLEOTIDE SEQUENCE</scope>
</reference>
<dbReference type="PANTHER" id="PTHR43622">
    <property type="entry name" value="3-DEHYDROQUINATE SYNTHASE"/>
    <property type="match status" value="1"/>
</dbReference>
<dbReference type="GO" id="GO:0003856">
    <property type="term" value="F:3-dehydroquinate synthase activity"/>
    <property type="evidence" value="ECO:0007669"/>
    <property type="project" value="UniProtKB-EC"/>
</dbReference>
<evidence type="ECO:0000256" key="5">
    <source>
        <dbReference type="ARBA" id="ARBA00004496"/>
    </source>
</evidence>
<dbReference type="NCBIfam" id="TIGR01357">
    <property type="entry name" value="aroB"/>
    <property type="match status" value="1"/>
</dbReference>
<dbReference type="PIRSF" id="PIRSF001455">
    <property type="entry name" value="DHQ_synth"/>
    <property type="match status" value="1"/>
</dbReference>
<evidence type="ECO:0000256" key="8">
    <source>
        <dbReference type="ARBA" id="ARBA00013031"/>
    </source>
</evidence>
<dbReference type="Pfam" id="PF01761">
    <property type="entry name" value="DHQ_synthase"/>
    <property type="match status" value="1"/>
</dbReference>
<comment type="subcellular location">
    <subcellularLocation>
        <location evidence="5">Cytoplasm</location>
    </subcellularLocation>
</comment>
<evidence type="ECO:0000256" key="3">
    <source>
        <dbReference type="ARBA" id="ARBA00001941"/>
    </source>
</evidence>
<evidence type="ECO:0000256" key="16">
    <source>
        <dbReference type="ARBA" id="ARBA00023141"/>
    </source>
</evidence>
<dbReference type="InterPro" id="IPR050071">
    <property type="entry name" value="Dehydroquinate_synthase"/>
</dbReference>
<accession>A0A381YAG4</accession>
<keyword evidence="14" id="KW-0862">Zinc</keyword>
<gene>
    <name evidence="21" type="ORF">METZ01_LOCUS126734</name>
</gene>
<evidence type="ECO:0000256" key="17">
    <source>
        <dbReference type="ARBA" id="ARBA00023239"/>
    </source>
</evidence>
<keyword evidence="18" id="KW-0170">Cobalt</keyword>
<dbReference type="HAMAP" id="MF_00110">
    <property type="entry name" value="DHQ_synthase"/>
    <property type="match status" value="1"/>
</dbReference>
<dbReference type="InterPro" id="IPR016037">
    <property type="entry name" value="DHQ_synth_AroB"/>
</dbReference>
<dbReference type="Gene3D" id="3.40.50.1970">
    <property type="match status" value="1"/>
</dbReference>
<evidence type="ECO:0000256" key="7">
    <source>
        <dbReference type="ARBA" id="ARBA00005412"/>
    </source>
</evidence>
<evidence type="ECO:0000256" key="4">
    <source>
        <dbReference type="ARBA" id="ARBA00001947"/>
    </source>
</evidence>
<evidence type="ECO:0000256" key="2">
    <source>
        <dbReference type="ARBA" id="ARBA00001911"/>
    </source>
</evidence>
<evidence type="ECO:0000256" key="10">
    <source>
        <dbReference type="ARBA" id="ARBA00022490"/>
    </source>
</evidence>
<dbReference type="Gene3D" id="1.20.1090.10">
    <property type="entry name" value="Dehydroquinate synthase-like - alpha domain"/>
    <property type="match status" value="1"/>
</dbReference>
<protein>
    <recommendedName>
        <fullName evidence="9">3-dehydroquinate synthase</fullName>
        <ecNumber evidence="8">4.2.3.4</ecNumber>
    </recommendedName>
</protein>
<dbReference type="CDD" id="cd08195">
    <property type="entry name" value="DHQS"/>
    <property type="match status" value="1"/>
</dbReference>
<keyword evidence="15" id="KW-0520">NAD</keyword>
<comment type="similarity">
    <text evidence="7">Belongs to the sugar phosphate cyclases superfamily. Dehydroquinate synthase family.</text>
</comment>
<dbReference type="InterPro" id="IPR030960">
    <property type="entry name" value="DHQS/DOIS_N"/>
</dbReference>
<dbReference type="GO" id="GO:0000166">
    <property type="term" value="F:nucleotide binding"/>
    <property type="evidence" value="ECO:0007669"/>
    <property type="project" value="UniProtKB-KW"/>
</dbReference>
<keyword evidence="12" id="KW-0479">Metal-binding</keyword>
<evidence type="ECO:0000256" key="18">
    <source>
        <dbReference type="ARBA" id="ARBA00023285"/>
    </source>
</evidence>